<protein>
    <recommendedName>
        <fullName evidence="9">Beta sliding clamp</fullName>
    </recommendedName>
</protein>
<gene>
    <name evidence="13" type="ORF">SAMN02745174_00211</name>
</gene>
<comment type="subunit">
    <text evidence="9">Forms a ring-shaped head-to-tail homodimer around DNA.</text>
</comment>
<dbReference type="RefSeq" id="WP_078692758.1">
    <property type="nucleotide sequence ID" value="NZ_FUWX01000004.1"/>
</dbReference>
<keyword evidence="6 9" id="KW-0235">DNA replication</keyword>
<sequence>MILKVNRVEFLKRLRIAEKAISDNKIRPIISCVYLEAKNNEIFFCGTNLELTINTTMMCEVLEEGKVVFQHQLVDEYLKEISDEFVTLNVKENSLIIETEDSSSEFAIMDAEDFPKINKDFSAEPEMKFSITKEELTEVFEKIKFSASVSSDNLSINCIRLEIEENKMRFISTDTYRLTFLEKEIEAQGNLTVSIPLNTVEALSKLLKGNNENEIEFFFENKQLYFYLDDVLVISRVIDLPFPNYRGILGGVTYTKRIFVNSEEMTKMLKRIQIFVRNNTESKFGAIFELKENILEIRGVNDIAKVKETLEIDYQGEPMKISLNVKFLLDFIQNIPKDQNVSLELTNSNSAVRVKDLEEENYIYIVMPLALRDC</sequence>
<keyword evidence="8" id="KW-0238">DNA-binding</keyword>
<dbReference type="InterPro" id="IPR022634">
    <property type="entry name" value="DNA_polIII_beta_N"/>
</dbReference>
<evidence type="ECO:0000313" key="14">
    <source>
        <dbReference type="Proteomes" id="UP000191153"/>
    </source>
</evidence>
<evidence type="ECO:0000256" key="9">
    <source>
        <dbReference type="PIRNR" id="PIRNR000804"/>
    </source>
</evidence>
<proteinExistence type="inferred from homology"/>
<dbReference type="Pfam" id="PF00712">
    <property type="entry name" value="DNA_pol3_beta"/>
    <property type="match status" value="1"/>
</dbReference>
<dbReference type="GO" id="GO:0008408">
    <property type="term" value="F:3'-5' exonuclease activity"/>
    <property type="evidence" value="ECO:0007669"/>
    <property type="project" value="InterPro"/>
</dbReference>
<keyword evidence="4 9" id="KW-0808">Transferase</keyword>
<dbReference type="EMBL" id="FUWX01000004">
    <property type="protein sequence ID" value="SJZ35677.1"/>
    <property type="molecule type" value="Genomic_DNA"/>
</dbReference>
<dbReference type="STRING" id="180163.SAMN02745174_00211"/>
<evidence type="ECO:0000256" key="6">
    <source>
        <dbReference type="ARBA" id="ARBA00022705"/>
    </source>
</evidence>
<evidence type="ECO:0000256" key="1">
    <source>
        <dbReference type="ARBA" id="ARBA00004496"/>
    </source>
</evidence>
<dbReference type="PANTHER" id="PTHR30478:SF0">
    <property type="entry name" value="BETA SLIDING CLAMP"/>
    <property type="match status" value="1"/>
</dbReference>
<dbReference type="Gene3D" id="3.70.10.10">
    <property type="match status" value="1"/>
</dbReference>
<organism evidence="13 14">
    <name type="scientific">Cetobacterium ceti</name>
    <dbReference type="NCBI Taxonomy" id="180163"/>
    <lineage>
        <taxon>Bacteria</taxon>
        <taxon>Fusobacteriati</taxon>
        <taxon>Fusobacteriota</taxon>
        <taxon>Fusobacteriia</taxon>
        <taxon>Fusobacteriales</taxon>
        <taxon>Fusobacteriaceae</taxon>
        <taxon>Cetobacterium</taxon>
    </lineage>
</organism>
<dbReference type="Proteomes" id="UP000191153">
    <property type="component" value="Unassembled WGS sequence"/>
</dbReference>
<dbReference type="InterPro" id="IPR022635">
    <property type="entry name" value="DNA_polIII_beta_C"/>
</dbReference>
<feature type="domain" description="DNA polymerase III beta sliding clamp central" evidence="11">
    <location>
        <begin position="131"/>
        <end position="244"/>
    </location>
</feature>
<feature type="domain" description="DNA polymerase III beta sliding clamp N-terminal" evidence="10">
    <location>
        <begin position="1"/>
        <end position="117"/>
    </location>
</feature>
<keyword evidence="5 9" id="KW-0548">Nucleotidyltransferase</keyword>
<evidence type="ECO:0000256" key="7">
    <source>
        <dbReference type="ARBA" id="ARBA00022932"/>
    </source>
</evidence>
<evidence type="ECO:0000256" key="3">
    <source>
        <dbReference type="ARBA" id="ARBA00022490"/>
    </source>
</evidence>
<dbReference type="OrthoDB" id="8421503at2"/>
<comment type="similarity">
    <text evidence="2 9">Belongs to the beta sliding clamp family.</text>
</comment>
<evidence type="ECO:0000259" key="10">
    <source>
        <dbReference type="Pfam" id="PF00712"/>
    </source>
</evidence>
<dbReference type="Pfam" id="PF02768">
    <property type="entry name" value="DNA_pol3_beta_3"/>
    <property type="match status" value="1"/>
</dbReference>
<dbReference type="NCBIfam" id="TIGR00663">
    <property type="entry name" value="dnan"/>
    <property type="match status" value="1"/>
</dbReference>
<dbReference type="InterPro" id="IPR046938">
    <property type="entry name" value="DNA_clamp_sf"/>
</dbReference>
<accession>A0A1T4K037</accession>
<dbReference type="GO" id="GO:0009360">
    <property type="term" value="C:DNA polymerase III complex"/>
    <property type="evidence" value="ECO:0007669"/>
    <property type="project" value="InterPro"/>
</dbReference>
<dbReference type="PIRSF" id="PIRSF000804">
    <property type="entry name" value="DNA_pol_III_b"/>
    <property type="match status" value="1"/>
</dbReference>
<evidence type="ECO:0000259" key="11">
    <source>
        <dbReference type="Pfam" id="PF02767"/>
    </source>
</evidence>
<comment type="function">
    <text evidence="9">Confers DNA tethering and processivity to DNA polymerases and other proteins. Acts as a clamp, forming a ring around DNA (a reaction catalyzed by the clamp-loading complex) which diffuses in an ATP-independent manner freely and bidirectionally along dsDNA. Initially characterized for its ability to contact the catalytic subunit of DNA polymerase III (Pol III), a complex, multichain enzyme responsible for most of the replicative synthesis in bacteria; Pol III exhibits 3'-5' exonuclease proofreading activity. The beta chain is required for initiation of replication as well as for processivity of DNA replication.</text>
</comment>
<name>A0A1T4K037_9FUSO</name>
<evidence type="ECO:0000313" key="13">
    <source>
        <dbReference type="EMBL" id="SJZ35677.1"/>
    </source>
</evidence>
<dbReference type="InterPro" id="IPR001001">
    <property type="entry name" value="DNA_polIII_beta"/>
</dbReference>
<reference evidence="13 14" key="1">
    <citation type="submission" date="2017-02" db="EMBL/GenBank/DDBJ databases">
        <authorList>
            <person name="Peterson S.W."/>
        </authorList>
    </citation>
    <scope>NUCLEOTIDE SEQUENCE [LARGE SCALE GENOMIC DNA]</scope>
    <source>
        <strain evidence="13 14">ATCC 700028</strain>
    </source>
</reference>
<dbReference type="PANTHER" id="PTHR30478">
    <property type="entry name" value="DNA POLYMERASE III SUBUNIT BETA"/>
    <property type="match status" value="1"/>
</dbReference>
<evidence type="ECO:0000256" key="2">
    <source>
        <dbReference type="ARBA" id="ARBA00010752"/>
    </source>
</evidence>
<feature type="domain" description="DNA polymerase III beta sliding clamp C-terminal" evidence="12">
    <location>
        <begin position="255"/>
        <end position="369"/>
    </location>
</feature>
<dbReference type="Gene3D" id="3.10.150.10">
    <property type="entry name" value="DNA Polymerase III, subunit A, domain 2"/>
    <property type="match status" value="1"/>
</dbReference>
<dbReference type="Pfam" id="PF02767">
    <property type="entry name" value="DNA_pol3_beta_2"/>
    <property type="match status" value="1"/>
</dbReference>
<comment type="subcellular location">
    <subcellularLocation>
        <location evidence="1 9">Cytoplasm</location>
    </subcellularLocation>
</comment>
<dbReference type="InterPro" id="IPR022637">
    <property type="entry name" value="DNA_polIII_beta_cen"/>
</dbReference>
<evidence type="ECO:0000256" key="4">
    <source>
        <dbReference type="ARBA" id="ARBA00022679"/>
    </source>
</evidence>
<dbReference type="SMART" id="SM00480">
    <property type="entry name" value="POL3Bc"/>
    <property type="match status" value="1"/>
</dbReference>
<dbReference type="GO" id="GO:0003887">
    <property type="term" value="F:DNA-directed DNA polymerase activity"/>
    <property type="evidence" value="ECO:0007669"/>
    <property type="project" value="UniProtKB-UniRule"/>
</dbReference>
<keyword evidence="3 9" id="KW-0963">Cytoplasm</keyword>
<evidence type="ECO:0000256" key="8">
    <source>
        <dbReference type="ARBA" id="ARBA00023125"/>
    </source>
</evidence>
<evidence type="ECO:0000256" key="5">
    <source>
        <dbReference type="ARBA" id="ARBA00022695"/>
    </source>
</evidence>
<dbReference type="GO" id="GO:0005737">
    <property type="term" value="C:cytoplasm"/>
    <property type="evidence" value="ECO:0007669"/>
    <property type="project" value="UniProtKB-SubCell"/>
</dbReference>
<dbReference type="CDD" id="cd00140">
    <property type="entry name" value="beta_clamp"/>
    <property type="match status" value="1"/>
</dbReference>
<keyword evidence="14" id="KW-1185">Reference proteome</keyword>
<dbReference type="GO" id="GO:0006271">
    <property type="term" value="P:DNA strand elongation involved in DNA replication"/>
    <property type="evidence" value="ECO:0007669"/>
    <property type="project" value="TreeGrafter"/>
</dbReference>
<dbReference type="GO" id="GO:0003677">
    <property type="term" value="F:DNA binding"/>
    <property type="evidence" value="ECO:0007669"/>
    <property type="project" value="UniProtKB-UniRule"/>
</dbReference>
<dbReference type="AlphaFoldDB" id="A0A1T4K037"/>
<dbReference type="SUPFAM" id="SSF55979">
    <property type="entry name" value="DNA clamp"/>
    <property type="match status" value="3"/>
</dbReference>
<keyword evidence="7 9" id="KW-0239">DNA-directed DNA polymerase</keyword>
<evidence type="ECO:0000259" key="12">
    <source>
        <dbReference type="Pfam" id="PF02768"/>
    </source>
</evidence>